<evidence type="ECO:0000256" key="1">
    <source>
        <dbReference type="ARBA" id="ARBA00022729"/>
    </source>
</evidence>
<dbReference type="Gene3D" id="3.40.190.10">
    <property type="entry name" value="Periplasmic binding protein-like II"/>
    <property type="match status" value="2"/>
</dbReference>
<organism evidence="3 4">
    <name type="scientific">Roseibium suaedae</name>
    <dbReference type="NCBI Taxonomy" id="735517"/>
    <lineage>
        <taxon>Bacteria</taxon>
        <taxon>Pseudomonadati</taxon>
        <taxon>Pseudomonadota</taxon>
        <taxon>Alphaproteobacteria</taxon>
        <taxon>Hyphomicrobiales</taxon>
        <taxon>Stappiaceae</taxon>
        <taxon>Roseibium</taxon>
    </lineage>
</organism>
<dbReference type="GO" id="GO:0030288">
    <property type="term" value="C:outer membrane-bounded periplasmic space"/>
    <property type="evidence" value="ECO:0007669"/>
    <property type="project" value="TreeGrafter"/>
</dbReference>
<evidence type="ECO:0000313" key="4">
    <source>
        <dbReference type="Proteomes" id="UP000186002"/>
    </source>
</evidence>
<evidence type="ECO:0000313" key="3">
    <source>
        <dbReference type="EMBL" id="SHM36904.1"/>
    </source>
</evidence>
<dbReference type="AlphaFoldDB" id="A0A1M7I837"/>
<dbReference type="EMBL" id="FRBW01000002">
    <property type="protein sequence ID" value="SHM36904.1"/>
    <property type="molecule type" value="Genomic_DNA"/>
</dbReference>
<proteinExistence type="predicted"/>
<gene>
    <name evidence="3" type="ORF">SAMN05444272_2463</name>
</gene>
<reference evidence="3 4" key="1">
    <citation type="submission" date="2016-11" db="EMBL/GenBank/DDBJ databases">
        <authorList>
            <person name="Jaros S."/>
            <person name="Januszkiewicz K."/>
            <person name="Wedrychowicz H."/>
        </authorList>
    </citation>
    <scope>NUCLEOTIDE SEQUENCE [LARGE SCALE GENOMIC DNA]</scope>
    <source>
        <strain evidence="3 4">DSM 22153</strain>
    </source>
</reference>
<name>A0A1M7I837_9HYPH</name>
<sequence>MRSFVPLYLSRVFRLSIFCLALLAPSGLVRAGEPEIVETFGAADAPGRLVIRSTIDLRIFGQVVDAYLETRPDLQIVYQQWGSNDLYQDSVEGCHGGDDPADMVMSSGVHQMVRLVNDACALSYRSPATANLPSALRWRDELWGVTREPVVMVYNRRLVPPSEIPHTRFDLLDLLRPSLSRYAGKVATYDIEQSGVGYLFAFADSREATTFGALLESFGRTDAVATCCSAELISGVADGTYLIAYNVIGSYAMELAYGDDRLGVVLPEDYTLVLSRAVMIPKQAHHPVEAQAFLEYLLSSAGQTELQRARLIMPLIGEVGAEGETISETALRSISLSPTLLVALDRQKRSHFISRWRETFEVARPPESDPQ</sequence>
<dbReference type="RefSeq" id="WP_084081972.1">
    <property type="nucleotide sequence ID" value="NZ_FRBW01000002.1"/>
</dbReference>
<dbReference type="STRING" id="735517.SAMN05444272_2463"/>
<dbReference type="Pfam" id="PF13531">
    <property type="entry name" value="SBP_bac_11"/>
    <property type="match status" value="1"/>
</dbReference>
<dbReference type="SUPFAM" id="SSF53850">
    <property type="entry name" value="Periplasmic binding protein-like II"/>
    <property type="match status" value="1"/>
</dbReference>
<dbReference type="PANTHER" id="PTHR30006:SF25">
    <property type="entry name" value="PHOSPHOGLYCERATE TRANSPORT REGULATORY PROTEIN PGTC"/>
    <property type="match status" value="1"/>
</dbReference>
<evidence type="ECO:0000256" key="2">
    <source>
        <dbReference type="SAM" id="SignalP"/>
    </source>
</evidence>
<feature type="chain" id="PRO_5012116259" evidence="2">
    <location>
        <begin position="32"/>
        <end position="371"/>
    </location>
</feature>
<dbReference type="Proteomes" id="UP000186002">
    <property type="component" value="Unassembled WGS sequence"/>
</dbReference>
<feature type="signal peptide" evidence="2">
    <location>
        <begin position="1"/>
        <end position="31"/>
    </location>
</feature>
<dbReference type="OrthoDB" id="8673316at2"/>
<accession>A0A1M7I837</accession>
<keyword evidence="1 2" id="KW-0732">Signal</keyword>
<dbReference type="PANTHER" id="PTHR30006">
    <property type="entry name" value="THIAMINE-BINDING PERIPLASMIC PROTEIN-RELATED"/>
    <property type="match status" value="1"/>
</dbReference>
<keyword evidence="4" id="KW-1185">Reference proteome</keyword>
<protein>
    <submittedName>
        <fullName evidence="3">Iron(III) transport system substrate-binding protein</fullName>
    </submittedName>
</protein>